<dbReference type="InterPro" id="IPR019786">
    <property type="entry name" value="Zinc_finger_PHD-type_CS"/>
</dbReference>
<dbReference type="AlphaFoldDB" id="A0A6P6RGR3"/>
<reference evidence="15" key="1">
    <citation type="submission" date="2025-08" db="UniProtKB">
        <authorList>
            <consortium name="RefSeq"/>
        </authorList>
    </citation>
    <scope>IDENTIFICATION</scope>
    <source>
        <strain evidence="15">Wakin</strain>
        <tissue evidence="15">Muscle</tissue>
    </source>
</reference>
<dbReference type="PANTHER" id="PTHR13793">
    <property type="entry name" value="PHD FINGER PROTEINS"/>
    <property type="match status" value="1"/>
</dbReference>
<evidence type="ECO:0000256" key="5">
    <source>
        <dbReference type="ARBA" id="ARBA00022833"/>
    </source>
</evidence>
<dbReference type="InterPro" id="IPR013083">
    <property type="entry name" value="Znf_RING/FYVE/PHD"/>
</dbReference>
<dbReference type="OrthoDB" id="336088at2759"/>
<name>A0A6P6RGR3_CARAU</name>
<keyword evidence="5" id="KW-0862">Zinc</keyword>
<dbReference type="GO" id="GO:0006357">
    <property type="term" value="P:regulation of transcription by RNA polymerase II"/>
    <property type="evidence" value="ECO:0007669"/>
    <property type="project" value="TreeGrafter"/>
</dbReference>
<protein>
    <recommendedName>
        <fullName evidence="8">PHD finger protein 14</fullName>
    </recommendedName>
</protein>
<dbReference type="PROSITE" id="PS01359">
    <property type="entry name" value="ZF_PHD_1"/>
    <property type="match status" value="3"/>
</dbReference>
<evidence type="ECO:0000256" key="7">
    <source>
        <dbReference type="ARBA" id="ARBA00023242"/>
    </source>
</evidence>
<dbReference type="FunFam" id="3.30.40.10:FF:000086">
    <property type="entry name" value="PHD finger protein 14 isoform X1"/>
    <property type="match status" value="1"/>
</dbReference>
<dbReference type="SUPFAM" id="SSF57903">
    <property type="entry name" value="FYVE/PHD zinc finger"/>
    <property type="match status" value="3"/>
</dbReference>
<dbReference type="InterPro" id="IPR050701">
    <property type="entry name" value="Histone_Mod_Regulator"/>
</dbReference>
<dbReference type="SMART" id="SM00249">
    <property type="entry name" value="PHD"/>
    <property type="match status" value="4"/>
</dbReference>
<dbReference type="Pfam" id="PF13832">
    <property type="entry name" value="zf-HC5HC2H_2"/>
    <property type="match status" value="1"/>
</dbReference>
<dbReference type="Proteomes" id="UP000515129">
    <property type="component" value="Chromosome 19"/>
</dbReference>
<accession>A0A6P6RGR3</accession>
<evidence type="ECO:0000256" key="2">
    <source>
        <dbReference type="ARBA" id="ARBA00022723"/>
    </source>
</evidence>
<keyword evidence="2" id="KW-0479">Metal-binding</keyword>
<evidence type="ECO:0000256" key="1">
    <source>
        <dbReference type="ARBA" id="ARBA00004123"/>
    </source>
</evidence>
<evidence type="ECO:0000256" key="9">
    <source>
        <dbReference type="PROSITE-ProRule" id="PRU00146"/>
    </source>
</evidence>
<dbReference type="InterPro" id="IPR034732">
    <property type="entry name" value="EPHD"/>
</dbReference>
<dbReference type="InterPro" id="IPR019787">
    <property type="entry name" value="Znf_PHD-finger"/>
</dbReference>
<dbReference type="CDD" id="cd15561">
    <property type="entry name" value="PHD1_PHF14"/>
    <property type="match status" value="1"/>
</dbReference>
<feature type="compositionally biased region" description="Acidic residues" evidence="11">
    <location>
        <begin position="21"/>
        <end position="33"/>
    </location>
</feature>
<evidence type="ECO:0000259" key="12">
    <source>
        <dbReference type="PROSITE" id="PS50016"/>
    </source>
</evidence>
<evidence type="ECO:0000256" key="4">
    <source>
        <dbReference type="ARBA" id="ARBA00022771"/>
    </source>
</evidence>
<dbReference type="PROSITE" id="PS51805">
    <property type="entry name" value="EPHD"/>
    <property type="match status" value="1"/>
</dbReference>
<keyword evidence="6 10" id="KW-0175">Coiled coil</keyword>
<dbReference type="Gene3D" id="3.30.40.10">
    <property type="entry name" value="Zinc/RING finger domain, C3HC4 (zinc finger)"/>
    <property type="match status" value="2"/>
</dbReference>
<evidence type="ECO:0000256" key="10">
    <source>
        <dbReference type="SAM" id="Coils"/>
    </source>
</evidence>
<dbReference type="CDD" id="cd15674">
    <property type="entry name" value="ePHD_PHF14"/>
    <property type="match status" value="1"/>
</dbReference>
<feature type="compositionally biased region" description="Basic and acidic residues" evidence="11">
    <location>
        <begin position="652"/>
        <end position="663"/>
    </location>
</feature>
<sequence length="898" mass="100514">MDRGSKRRQVKPLADSLLDALDYDSSDDSDFEVGDASGSEGTGNGSDEEGAKDSAAGSESDSDAVGSADEEGIDDEEAKELNEDTEEEEKAKEESFSEETNSKEAGGTSKNRKKGEKSSDTEPNGTGTAEESSAEPKKWNLRRNRPMLDFTTMEELNEMDDYDSEDDNDWRPTQGKKKGKASSGKEKEGSEEEEDGGSDEEDNEDDENETSSSDSEEEEKKSKSKGGKSTGAFDEEETNDSHSTSHGKGNEDSLLERPQTWSSQRMEHILICCVCLGDNSEDSDEIIQCDNCGVTVHEGCYGVDGESDSIMSSASENSTEPWFCDACKNGVKPSCELCPSQDGIFKETDAGRWVHVVCALYVPGVAFGDIDKLRPVTLTEMNYSKYGAKECSLCEDARFARTGVCISCDAGMCRSFFHVTCAQREGLLSEAAAEEDIADPFFAYCKQHADRFDRKWKRKNYLALQSYCKVSLQEREKQLTPEAQARITTRLQQYRAKAELSRNTRQQAWVPREKLPRPLTSSASAIRKLMRKAELMGISTDIFPVDTSDTSASVDGRRKHKQPALTADFVNYYLERNMRMIQIQDNIVEQKNLKDKLETEQEKLHMEYNKLCESLEDLQNVNGQLRTEGQAIWSMMGGVLGQKLNPPAVLKAPKERKPSKKEGGSPGKSSNLPAMLYSCGICKKNQDQHLLLLCDTCKLHYHLGCLDPPLTRMPKKTKNSYWQCSECDQASSDEADIAMETLPDGTKRSRRQIKGPIKFIPQEMSPEPKKPQVRGTRTRGQKRKRTSICEEEKIEEPSPRERRQRQSTLQKKPKADDTRTECTTCKGPGDNENLVRCDECQLCYHFGCLDPPLKKSPKQTGYGWICQECDTSSSKEEEPQEAEDESVKEERTEQEIPD</sequence>
<feature type="compositionally biased region" description="Acidic residues" evidence="11">
    <location>
        <begin position="68"/>
        <end position="88"/>
    </location>
</feature>
<evidence type="ECO:0000256" key="8">
    <source>
        <dbReference type="ARBA" id="ARBA00068752"/>
    </source>
</evidence>
<keyword evidence="7" id="KW-0539">Nucleus</keyword>
<proteinExistence type="predicted"/>
<feature type="domain" description="PHD-type" evidence="12">
    <location>
        <begin position="269"/>
        <end position="330"/>
    </location>
</feature>
<evidence type="ECO:0000256" key="11">
    <source>
        <dbReference type="SAM" id="MobiDB-lite"/>
    </source>
</evidence>
<evidence type="ECO:0000256" key="3">
    <source>
        <dbReference type="ARBA" id="ARBA00022737"/>
    </source>
</evidence>
<dbReference type="Pfam" id="PF00628">
    <property type="entry name" value="PHD"/>
    <property type="match status" value="3"/>
</dbReference>
<dbReference type="GO" id="GO:0005634">
    <property type="term" value="C:nucleus"/>
    <property type="evidence" value="ECO:0007669"/>
    <property type="project" value="UniProtKB-SubCell"/>
</dbReference>
<evidence type="ECO:0000313" key="14">
    <source>
        <dbReference type="Proteomes" id="UP000515129"/>
    </source>
</evidence>
<feature type="compositionally biased region" description="Basic and acidic residues" evidence="11">
    <location>
        <begin position="787"/>
        <end position="801"/>
    </location>
</feature>
<feature type="region of interest" description="Disordered" evidence="11">
    <location>
        <begin position="644"/>
        <end position="669"/>
    </location>
</feature>
<feature type="compositionally biased region" description="Basic and acidic residues" evidence="11">
    <location>
        <begin position="888"/>
        <end position="898"/>
    </location>
</feature>
<evidence type="ECO:0000259" key="13">
    <source>
        <dbReference type="PROSITE" id="PS51805"/>
    </source>
</evidence>
<keyword evidence="4 9" id="KW-0863">Zinc-finger</keyword>
<feature type="domain" description="PHD-type" evidence="13">
    <location>
        <begin position="332"/>
        <end position="449"/>
    </location>
</feature>
<dbReference type="CDD" id="cd15562">
    <property type="entry name" value="PHD2_PHF14"/>
    <property type="match status" value="1"/>
</dbReference>
<feature type="compositionally biased region" description="Acidic residues" evidence="11">
    <location>
        <begin position="155"/>
        <end position="168"/>
    </location>
</feature>
<feature type="domain" description="PHD-type" evidence="12">
    <location>
        <begin position="819"/>
        <end position="872"/>
    </location>
</feature>
<feature type="compositionally biased region" description="Acidic residues" evidence="11">
    <location>
        <begin position="878"/>
        <end position="887"/>
    </location>
</feature>
<dbReference type="GeneID" id="113119394"/>
<feature type="compositionally biased region" description="Polar residues" evidence="11">
    <location>
        <begin position="121"/>
        <end position="131"/>
    </location>
</feature>
<dbReference type="InterPro" id="IPR011011">
    <property type="entry name" value="Znf_FYVE_PHD"/>
</dbReference>
<feature type="compositionally biased region" description="Low complexity" evidence="11">
    <location>
        <begin position="53"/>
        <end position="67"/>
    </location>
</feature>
<comment type="subcellular location">
    <subcellularLocation>
        <location evidence="1">Nucleus</location>
    </subcellularLocation>
</comment>
<feature type="domain" description="PHD-type" evidence="12">
    <location>
        <begin position="676"/>
        <end position="730"/>
    </location>
</feature>
<evidence type="ECO:0000313" key="15">
    <source>
        <dbReference type="RefSeq" id="XP_026144632.1"/>
    </source>
</evidence>
<dbReference type="InterPro" id="IPR001965">
    <property type="entry name" value="Znf_PHD"/>
</dbReference>
<organism evidence="14 15">
    <name type="scientific">Carassius auratus</name>
    <name type="common">Goldfish</name>
    <dbReference type="NCBI Taxonomy" id="7957"/>
    <lineage>
        <taxon>Eukaryota</taxon>
        <taxon>Metazoa</taxon>
        <taxon>Chordata</taxon>
        <taxon>Craniata</taxon>
        <taxon>Vertebrata</taxon>
        <taxon>Euteleostomi</taxon>
        <taxon>Actinopterygii</taxon>
        <taxon>Neopterygii</taxon>
        <taxon>Teleostei</taxon>
        <taxon>Ostariophysi</taxon>
        <taxon>Cypriniformes</taxon>
        <taxon>Cyprinidae</taxon>
        <taxon>Cyprininae</taxon>
        <taxon>Carassius</taxon>
    </lineage>
</organism>
<dbReference type="PANTHER" id="PTHR13793:SF150">
    <property type="entry name" value="PHD FINGER PROTEIN 14"/>
    <property type="match status" value="1"/>
</dbReference>
<dbReference type="CDD" id="cd15563">
    <property type="entry name" value="PHD3_PHF14"/>
    <property type="match status" value="1"/>
</dbReference>
<gene>
    <name evidence="15" type="primary">LOC113119394</name>
</gene>
<dbReference type="KEGG" id="caua:113119394"/>
<feature type="region of interest" description="Disordered" evidence="11">
    <location>
        <begin position="870"/>
        <end position="898"/>
    </location>
</feature>
<keyword evidence="14" id="KW-1185">Reference proteome</keyword>
<dbReference type="PROSITE" id="PS50016">
    <property type="entry name" value="ZF_PHD_2"/>
    <property type="match status" value="3"/>
</dbReference>
<dbReference type="GO" id="GO:0008270">
    <property type="term" value="F:zinc ion binding"/>
    <property type="evidence" value="ECO:0007669"/>
    <property type="project" value="UniProtKB-KW"/>
</dbReference>
<dbReference type="Gene3D" id="2.30.30.1150">
    <property type="match status" value="2"/>
</dbReference>
<keyword evidence="3" id="KW-0677">Repeat</keyword>
<dbReference type="RefSeq" id="XP_026144632.1">
    <property type="nucleotide sequence ID" value="XM_026288847.1"/>
</dbReference>
<feature type="coiled-coil region" evidence="10">
    <location>
        <begin position="580"/>
        <end position="628"/>
    </location>
</feature>
<feature type="compositionally biased region" description="Basic residues" evidence="11">
    <location>
        <begin position="776"/>
        <end position="786"/>
    </location>
</feature>
<evidence type="ECO:0000256" key="6">
    <source>
        <dbReference type="ARBA" id="ARBA00023054"/>
    </source>
</evidence>
<feature type="compositionally biased region" description="Acidic residues" evidence="11">
    <location>
        <begin position="189"/>
        <end position="217"/>
    </location>
</feature>
<feature type="region of interest" description="Disordered" evidence="11">
    <location>
        <begin position="19"/>
        <end position="260"/>
    </location>
</feature>
<feature type="region of interest" description="Disordered" evidence="11">
    <location>
        <begin position="756"/>
        <end position="822"/>
    </location>
</feature>